<dbReference type="OrthoDB" id="9800707at2"/>
<organism evidence="1 2">
    <name type="scientific">Methylobacter tundripaludum</name>
    <dbReference type="NCBI Taxonomy" id="173365"/>
    <lineage>
        <taxon>Bacteria</taxon>
        <taxon>Pseudomonadati</taxon>
        <taxon>Pseudomonadota</taxon>
        <taxon>Gammaproteobacteria</taxon>
        <taxon>Methylococcales</taxon>
        <taxon>Methylococcaceae</taxon>
        <taxon>Methylobacter</taxon>
    </lineage>
</organism>
<proteinExistence type="predicted"/>
<sequence length="66" mass="8098">MSEVEELETRVRNLPKEEFSKFRDWFFELENEIWDKQIKSDFQAGKFKRLVEKAREEFAQGKAREL</sequence>
<gene>
    <name evidence="1" type="ORF">B0F88_11592</name>
</gene>
<evidence type="ECO:0000313" key="2">
    <source>
        <dbReference type="Proteomes" id="UP000238071"/>
    </source>
</evidence>
<dbReference type="RefSeq" id="WP_104424974.1">
    <property type="nucleotide sequence ID" value="NZ_PTIY01000015.1"/>
</dbReference>
<comment type="caution">
    <text evidence="1">The sequence shown here is derived from an EMBL/GenBank/DDBJ whole genome shotgun (WGS) entry which is preliminary data.</text>
</comment>
<dbReference type="AlphaFoldDB" id="A0A2S6GP30"/>
<dbReference type="EMBL" id="PTIY01000015">
    <property type="protein sequence ID" value="PPK67002.1"/>
    <property type="molecule type" value="Genomic_DNA"/>
</dbReference>
<name>A0A2S6GP30_9GAMM</name>
<dbReference type="Proteomes" id="UP000238071">
    <property type="component" value="Unassembled WGS sequence"/>
</dbReference>
<evidence type="ECO:0000313" key="1">
    <source>
        <dbReference type="EMBL" id="PPK67002.1"/>
    </source>
</evidence>
<reference evidence="1 2" key="1">
    <citation type="submission" date="2018-02" db="EMBL/GenBank/DDBJ databases">
        <title>Subsurface microbial communities from deep shales in Ohio and West Virginia, USA.</title>
        <authorList>
            <person name="Wrighton K."/>
        </authorList>
    </citation>
    <scope>NUCLEOTIDE SEQUENCE [LARGE SCALE GENOMIC DNA]</scope>
    <source>
        <strain evidence="1 2">OWC-G53F</strain>
    </source>
</reference>
<accession>A0A2S6GP30</accession>
<protein>
    <submittedName>
        <fullName evidence="1">Uncharacterized protein</fullName>
    </submittedName>
</protein>
<keyword evidence="2" id="KW-1185">Reference proteome</keyword>